<gene>
    <name evidence="3" type="ORF">Klosneuvirus_3_137</name>
</gene>
<dbReference type="Pfam" id="PF03713">
    <property type="entry name" value="DUF305"/>
    <property type="match status" value="1"/>
</dbReference>
<evidence type="ECO:0000256" key="1">
    <source>
        <dbReference type="SAM" id="Phobius"/>
    </source>
</evidence>
<reference evidence="3" key="1">
    <citation type="journal article" date="2017" name="Science">
        <title>Giant viruses with an expanded complement of translation system components.</title>
        <authorList>
            <person name="Schulz F."/>
            <person name="Yutin N."/>
            <person name="Ivanova N.N."/>
            <person name="Ortega D.R."/>
            <person name="Lee T.K."/>
            <person name="Vierheilig J."/>
            <person name="Daims H."/>
            <person name="Horn M."/>
            <person name="Wagner M."/>
            <person name="Jensen G.J."/>
            <person name="Kyrpides N.C."/>
            <person name="Koonin E.V."/>
            <person name="Woyke T."/>
        </authorList>
    </citation>
    <scope>NUCLEOTIDE SEQUENCE</scope>
    <source>
        <strain evidence="3">KNV1</strain>
    </source>
</reference>
<dbReference type="EMBL" id="KY684110">
    <property type="protein sequence ID" value="ARF12002.1"/>
    <property type="molecule type" value="Genomic_DNA"/>
</dbReference>
<organism evidence="3">
    <name type="scientific">Klosneuvirus KNV1</name>
    <dbReference type="NCBI Taxonomy" id="1977640"/>
    <lineage>
        <taxon>Viruses</taxon>
        <taxon>Varidnaviria</taxon>
        <taxon>Bamfordvirae</taxon>
        <taxon>Nucleocytoviricota</taxon>
        <taxon>Megaviricetes</taxon>
        <taxon>Imitervirales</taxon>
        <taxon>Mimiviridae</taxon>
        <taxon>Klosneuvirinae</taxon>
        <taxon>Klosneuvirus</taxon>
    </lineage>
</organism>
<feature type="transmembrane region" description="Helical" evidence="1">
    <location>
        <begin position="41"/>
        <end position="58"/>
    </location>
</feature>
<protein>
    <recommendedName>
        <fullName evidence="2">DUF305 domain-containing protein</fullName>
    </recommendedName>
</protein>
<dbReference type="PANTHER" id="PTHR36933">
    <property type="entry name" value="SLL0788 PROTEIN"/>
    <property type="match status" value="1"/>
</dbReference>
<name>A0A1V0SJW0_9VIRU</name>
<feature type="domain" description="DUF305" evidence="2">
    <location>
        <begin position="91"/>
        <end position="143"/>
    </location>
</feature>
<feature type="transmembrane region" description="Helical" evidence="1">
    <location>
        <begin position="64"/>
        <end position="83"/>
    </location>
</feature>
<proteinExistence type="predicted"/>
<dbReference type="InterPro" id="IPR012347">
    <property type="entry name" value="Ferritin-like"/>
</dbReference>
<dbReference type="InterPro" id="IPR005183">
    <property type="entry name" value="DUF305_CopM-like"/>
</dbReference>
<feature type="transmembrane region" description="Helical" evidence="1">
    <location>
        <begin position="6"/>
        <end position="29"/>
    </location>
</feature>
<keyword evidence="1" id="KW-0812">Transmembrane</keyword>
<sequence>MQHNNMSMTGMIIISIVSGMLSGMNLWAVEGSHMRAHLNNVYMVLLMTGWMVLLTAIFTPHIDYQNYLIIGSALVIGFTIYFIRKQVFINDKQFLNGMIPHHSSALLMARRIKEKTKDPRIIQLANNIIKSQTEEIKLMDTILKDK</sequence>
<dbReference type="Gene3D" id="1.20.1260.10">
    <property type="match status" value="1"/>
</dbReference>
<dbReference type="PANTHER" id="PTHR36933:SF1">
    <property type="entry name" value="SLL0788 PROTEIN"/>
    <property type="match status" value="1"/>
</dbReference>
<evidence type="ECO:0000259" key="2">
    <source>
        <dbReference type="Pfam" id="PF03713"/>
    </source>
</evidence>
<keyword evidence="1" id="KW-1133">Transmembrane helix</keyword>
<evidence type="ECO:0000313" key="3">
    <source>
        <dbReference type="EMBL" id="ARF12002.1"/>
    </source>
</evidence>
<accession>A0A1V0SJW0</accession>
<keyword evidence="1" id="KW-0472">Membrane</keyword>